<name>A0AAU7B212_9ACTN</name>
<keyword evidence="1" id="KW-1133">Transmembrane helix</keyword>
<feature type="transmembrane region" description="Helical" evidence="1">
    <location>
        <begin position="49"/>
        <end position="66"/>
    </location>
</feature>
<proteinExistence type="predicted"/>
<keyword evidence="1" id="KW-0472">Membrane</keyword>
<keyword evidence="1" id="KW-0812">Transmembrane</keyword>
<protein>
    <submittedName>
        <fullName evidence="2">Uncharacterized protein</fullName>
    </submittedName>
</protein>
<sequence length="108" mass="11001">MRDFARRLNGAAKTTLIVGVIGFFIHMTFRSSSSTNGVETSCSYFDAGQFLVALIGVIAAGAALSARSNVHESRRGALKAAALLGFALAAAHAAWGITGAVGITGPCS</sequence>
<accession>A0AAU7B212</accession>
<feature type="transmembrane region" description="Helical" evidence="1">
    <location>
        <begin position="12"/>
        <end position="29"/>
    </location>
</feature>
<gene>
    <name evidence="2" type="ORF">DSM112329_04800</name>
</gene>
<dbReference type="EMBL" id="CP114014">
    <property type="protein sequence ID" value="XAY07906.1"/>
    <property type="molecule type" value="Genomic_DNA"/>
</dbReference>
<reference evidence="2" key="1">
    <citation type="submission" date="2022-12" db="EMBL/GenBank/DDBJ databases">
        <title>Paraconexibacter alkalitolerans sp. nov. and Baekduia alba sp. nov., isolated from soil and emended description of the genera Paraconexibacter (Chun et al., 2020) and Baekduia (An et al., 2020).</title>
        <authorList>
            <person name="Vieira S."/>
            <person name="Huber K.J."/>
            <person name="Geppert A."/>
            <person name="Wolf J."/>
            <person name="Neumann-Schaal M."/>
            <person name="Muesken M."/>
            <person name="Overmann J."/>
        </authorList>
    </citation>
    <scope>NUCLEOTIDE SEQUENCE</scope>
    <source>
        <strain evidence="2">AEG42_29</strain>
    </source>
</reference>
<evidence type="ECO:0000313" key="2">
    <source>
        <dbReference type="EMBL" id="XAY07906.1"/>
    </source>
</evidence>
<organism evidence="2">
    <name type="scientific">Paraconexibacter sp. AEG42_29</name>
    <dbReference type="NCBI Taxonomy" id="2997339"/>
    <lineage>
        <taxon>Bacteria</taxon>
        <taxon>Bacillati</taxon>
        <taxon>Actinomycetota</taxon>
        <taxon>Thermoleophilia</taxon>
        <taxon>Solirubrobacterales</taxon>
        <taxon>Paraconexibacteraceae</taxon>
        <taxon>Paraconexibacter</taxon>
    </lineage>
</organism>
<dbReference type="KEGG" id="parq:DSM112329_04800"/>
<feature type="transmembrane region" description="Helical" evidence="1">
    <location>
        <begin position="78"/>
        <end position="103"/>
    </location>
</feature>
<dbReference type="RefSeq" id="WP_354699093.1">
    <property type="nucleotide sequence ID" value="NZ_CP114014.1"/>
</dbReference>
<evidence type="ECO:0000256" key="1">
    <source>
        <dbReference type="SAM" id="Phobius"/>
    </source>
</evidence>
<dbReference type="AlphaFoldDB" id="A0AAU7B212"/>